<comment type="caution">
    <text evidence="1">The sequence shown here is derived from an EMBL/GenBank/DDBJ whole genome shotgun (WGS) entry which is preliminary data.</text>
</comment>
<dbReference type="EMBL" id="JANVFU010000004">
    <property type="protein sequence ID" value="KAJ3746012.1"/>
    <property type="molecule type" value="Genomic_DNA"/>
</dbReference>
<reference evidence="1 2" key="1">
    <citation type="journal article" date="2023" name="Proc. Natl. Acad. Sci. U.S.A.">
        <title>A global phylogenomic analysis of the shiitake genus Lentinula.</title>
        <authorList>
            <person name="Sierra-Patev S."/>
            <person name="Min B."/>
            <person name="Naranjo-Ortiz M."/>
            <person name="Looney B."/>
            <person name="Konkel Z."/>
            <person name="Slot J.C."/>
            <person name="Sakamoto Y."/>
            <person name="Steenwyk J.L."/>
            <person name="Rokas A."/>
            <person name="Carro J."/>
            <person name="Camarero S."/>
            <person name="Ferreira P."/>
            <person name="Molpeceres G."/>
            <person name="Ruiz-Duenas F.J."/>
            <person name="Serrano A."/>
            <person name="Henrissat B."/>
            <person name="Drula E."/>
            <person name="Hughes K.W."/>
            <person name="Mata J.L."/>
            <person name="Ishikawa N.K."/>
            <person name="Vargas-Isla R."/>
            <person name="Ushijima S."/>
            <person name="Smith C.A."/>
            <person name="Donoghue J."/>
            <person name="Ahrendt S."/>
            <person name="Andreopoulos W."/>
            <person name="He G."/>
            <person name="LaButti K."/>
            <person name="Lipzen A."/>
            <person name="Ng V."/>
            <person name="Riley R."/>
            <person name="Sandor L."/>
            <person name="Barry K."/>
            <person name="Martinez A.T."/>
            <person name="Xiao Y."/>
            <person name="Gibbons J.G."/>
            <person name="Terashima K."/>
            <person name="Grigoriev I.V."/>
            <person name="Hibbett D."/>
        </authorList>
    </citation>
    <scope>NUCLEOTIDE SEQUENCE [LARGE SCALE GENOMIC DNA]</scope>
    <source>
        <strain evidence="1 2">TFB7810</strain>
    </source>
</reference>
<sequence length="446" mass="48509">MAQRRIVIIVHLYNHLCFNRGFTVHYKEKRTKASFPWDLLGLYIPHCLLSASNESKTINMRVSSFASYVLGATIYAHLRPVFGQPISDSVNPRNLKATLTGGKVKPKVFIIDMFASEAAIWYNIPEFNVLERNITVPGFSPLFPEAHCTQDGSICQIVTGEAEINAASSMSALVYSNIFDLTTTYFLIAGIAGVNPKVATLGDVTFARYAVQVALQYEFDAREIPADFPTGYVPQGTVAPDQYPTSIYGTEVFEVNTALRTLAVGFAKNATLNDTTATQEMRSLYANNSAFGPGASSGPSVRECDTATSDVYFSGTLLSEAFENTTSLFTNGTGVYCTTQQEDNATLEVLMRATLAKLADFSRIIVMRTASDFDRPYDGESAAENLFGDAPGYHPAVENIYLAGVRVVEGIVKGWNQTFEKGVKADNYIGDIFGSLGGVPDFGPGN</sequence>
<dbReference type="PANTHER" id="PTHR38643">
    <property type="entry name" value="PURINE NUCLEOSIDE PERMEASE C285.05-RELATED"/>
    <property type="match status" value="1"/>
</dbReference>
<keyword evidence="2" id="KW-1185">Reference proteome</keyword>
<protein>
    <submittedName>
        <fullName evidence="1">Purine nucleoside permease-domain-containing protein</fullName>
    </submittedName>
</protein>
<gene>
    <name evidence="1" type="ORF">DFH05DRAFT_903254</name>
</gene>
<evidence type="ECO:0000313" key="1">
    <source>
        <dbReference type="EMBL" id="KAJ3746012.1"/>
    </source>
</evidence>
<dbReference type="Pfam" id="PF06516">
    <property type="entry name" value="NUP"/>
    <property type="match status" value="1"/>
</dbReference>
<dbReference type="GO" id="GO:0055085">
    <property type="term" value="P:transmembrane transport"/>
    <property type="evidence" value="ECO:0007669"/>
    <property type="project" value="InterPro"/>
</dbReference>
<evidence type="ECO:0000313" key="2">
    <source>
        <dbReference type="Proteomes" id="UP001142393"/>
    </source>
</evidence>
<dbReference type="Proteomes" id="UP001142393">
    <property type="component" value="Unassembled WGS sequence"/>
</dbReference>
<name>A0A9W8P326_9AGAR</name>
<dbReference type="Gene3D" id="3.40.50.1580">
    <property type="entry name" value="Nucleoside phosphorylase domain"/>
    <property type="match status" value="1"/>
</dbReference>
<dbReference type="GO" id="GO:0005783">
    <property type="term" value="C:endoplasmic reticulum"/>
    <property type="evidence" value="ECO:0007669"/>
    <property type="project" value="TreeGrafter"/>
</dbReference>
<dbReference type="InterPro" id="IPR035994">
    <property type="entry name" value="Nucleoside_phosphorylase_sf"/>
</dbReference>
<dbReference type="GO" id="GO:0003824">
    <property type="term" value="F:catalytic activity"/>
    <property type="evidence" value="ECO:0007669"/>
    <property type="project" value="InterPro"/>
</dbReference>
<proteinExistence type="predicted"/>
<dbReference type="AlphaFoldDB" id="A0A9W8P326"/>
<dbReference type="PANTHER" id="PTHR38643:SF1">
    <property type="entry name" value="PURINE NUCLEOSIDE PERMEASE C285.05-RELATED"/>
    <property type="match status" value="1"/>
</dbReference>
<dbReference type="GO" id="GO:0009116">
    <property type="term" value="P:nucleoside metabolic process"/>
    <property type="evidence" value="ECO:0007669"/>
    <property type="project" value="InterPro"/>
</dbReference>
<accession>A0A9W8P326</accession>
<organism evidence="1 2">
    <name type="scientific">Lentinula detonsa</name>
    <dbReference type="NCBI Taxonomy" id="2804962"/>
    <lineage>
        <taxon>Eukaryota</taxon>
        <taxon>Fungi</taxon>
        <taxon>Dikarya</taxon>
        <taxon>Basidiomycota</taxon>
        <taxon>Agaricomycotina</taxon>
        <taxon>Agaricomycetes</taxon>
        <taxon>Agaricomycetidae</taxon>
        <taxon>Agaricales</taxon>
        <taxon>Marasmiineae</taxon>
        <taxon>Omphalotaceae</taxon>
        <taxon>Lentinula</taxon>
    </lineage>
</organism>
<dbReference type="InterPro" id="IPR009486">
    <property type="entry name" value="Pur_nuclsid_perm"/>
</dbReference>